<dbReference type="GO" id="GO:0010287">
    <property type="term" value="C:plastoglobule"/>
    <property type="evidence" value="ECO:0007669"/>
    <property type="project" value="UniProtKB-SubCell"/>
</dbReference>
<protein>
    <submittedName>
        <fullName evidence="9">Putative methyltransferase</fullName>
    </submittedName>
</protein>
<comment type="subcellular location">
    <subcellularLocation>
        <location evidence="6">Plastid</location>
        <location evidence="6">Chloroplast</location>
        <location evidence="6">Plastoglobule</location>
    </subcellularLocation>
</comment>
<evidence type="ECO:0000256" key="1">
    <source>
        <dbReference type="ARBA" id="ARBA00022528"/>
    </source>
</evidence>
<keyword evidence="7" id="KW-1133">Transmembrane helix</keyword>
<dbReference type="PANTHER" id="PTHR43591:SF99">
    <property type="entry name" value="OS06G0646000 PROTEIN"/>
    <property type="match status" value="1"/>
</dbReference>
<proteinExistence type="predicted"/>
<feature type="transmembrane region" description="Helical" evidence="7">
    <location>
        <begin position="372"/>
        <end position="393"/>
    </location>
</feature>
<evidence type="ECO:0000259" key="8">
    <source>
        <dbReference type="Pfam" id="PF08241"/>
    </source>
</evidence>
<keyword evidence="1" id="KW-0150">Chloroplast</keyword>
<dbReference type="InterPro" id="IPR029063">
    <property type="entry name" value="SAM-dependent_MTases_sf"/>
</dbReference>
<evidence type="ECO:0000256" key="2">
    <source>
        <dbReference type="ARBA" id="ARBA00022603"/>
    </source>
</evidence>
<dbReference type="InterPro" id="IPR013216">
    <property type="entry name" value="Methyltransf_11"/>
</dbReference>
<dbReference type="SUPFAM" id="SSF53335">
    <property type="entry name" value="S-adenosyl-L-methionine-dependent methyltransferases"/>
    <property type="match status" value="1"/>
</dbReference>
<keyword evidence="4 9" id="KW-0808">Transferase</keyword>
<dbReference type="PANTHER" id="PTHR43591">
    <property type="entry name" value="METHYLTRANSFERASE"/>
    <property type="match status" value="1"/>
</dbReference>
<evidence type="ECO:0000313" key="9">
    <source>
        <dbReference type="EMBL" id="PWZ18520.1"/>
    </source>
</evidence>
<evidence type="ECO:0000256" key="3">
    <source>
        <dbReference type="ARBA" id="ARBA00022640"/>
    </source>
</evidence>
<comment type="caution">
    <text evidence="9">The sequence shown here is derived from an EMBL/GenBank/DDBJ whole genome shotgun (WGS) entry which is preliminary data.</text>
</comment>
<keyword evidence="7" id="KW-0472">Membrane</keyword>
<feature type="transmembrane region" description="Helical" evidence="7">
    <location>
        <begin position="484"/>
        <end position="504"/>
    </location>
</feature>
<name>A0A3L6ECM0_MAIZE</name>
<dbReference type="GO" id="GO:0032259">
    <property type="term" value="P:methylation"/>
    <property type="evidence" value="ECO:0007669"/>
    <property type="project" value="UniProtKB-KW"/>
</dbReference>
<keyword evidence="3" id="KW-0934">Plastid</keyword>
<dbReference type="CDD" id="cd02440">
    <property type="entry name" value="AdoMet_MTases"/>
    <property type="match status" value="1"/>
</dbReference>
<dbReference type="Proteomes" id="UP000251960">
    <property type="component" value="Chromosome 6"/>
</dbReference>
<reference evidence="9" key="1">
    <citation type="journal article" date="2018" name="Nat. Genet.">
        <title>Extensive intraspecific gene order and gene structural variations between Mo17 and other maize genomes.</title>
        <authorList>
            <person name="Sun S."/>
            <person name="Zhou Y."/>
            <person name="Chen J."/>
            <person name="Shi J."/>
            <person name="Zhao H."/>
            <person name="Zhao H."/>
            <person name="Song W."/>
            <person name="Zhang M."/>
            <person name="Cui Y."/>
            <person name="Dong X."/>
            <person name="Liu H."/>
            <person name="Ma X."/>
            <person name="Jiao Y."/>
            <person name="Wang B."/>
            <person name="Wei X."/>
            <person name="Stein J.C."/>
            <person name="Glaubitz J.C."/>
            <person name="Lu F."/>
            <person name="Yu G."/>
            <person name="Liang C."/>
            <person name="Fengler K."/>
            <person name="Li B."/>
            <person name="Rafalski A."/>
            <person name="Schnable P.S."/>
            <person name="Ware D.H."/>
            <person name="Buckler E.S."/>
            <person name="Lai J."/>
        </authorList>
    </citation>
    <scope>NUCLEOTIDE SEQUENCE [LARGE SCALE GENOMIC DNA]</scope>
    <source>
        <tissue evidence="9">Seedling</tissue>
    </source>
</reference>
<evidence type="ECO:0000256" key="7">
    <source>
        <dbReference type="SAM" id="Phobius"/>
    </source>
</evidence>
<accession>A0A3L6ECM0</accession>
<dbReference type="AlphaFoldDB" id="A0A3L6ECM0"/>
<feature type="transmembrane region" description="Helical" evidence="7">
    <location>
        <begin position="609"/>
        <end position="629"/>
    </location>
</feature>
<keyword evidence="7" id="KW-0812">Transmembrane</keyword>
<gene>
    <name evidence="9" type="primary">At2g41040</name>
    <name evidence="9" type="ORF">Zm00014a_043896</name>
</gene>
<feature type="domain" description="Methyltransferase type 11" evidence="8">
    <location>
        <begin position="187"/>
        <end position="287"/>
    </location>
</feature>
<dbReference type="Gene3D" id="3.40.50.150">
    <property type="entry name" value="Vaccinia Virus protein VP39"/>
    <property type="match status" value="1"/>
</dbReference>
<dbReference type="ExpressionAtlas" id="A0A3L6ECM0">
    <property type="expression patterns" value="baseline and differential"/>
</dbReference>
<dbReference type="Pfam" id="PF08241">
    <property type="entry name" value="Methyltransf_11"/>
    <property type="match status" value="1"/>
</dbReference>
<dbReference type="EMBL" id="NCVQ01000007">
    <property type="protein sequence ID" value="PWZ18520.1"/>
    <property type="molecule type" value="Genomic_DNA"/>
</dbReference>
<evidence type="ECO:0000256" key="6">
    <source>
        <dbReference type="ARBA" id="ARBA00060463"/>
    </source>
</evidence>
<keyword evidence="2 9" id="KW-0489">Methyltransferase</keyword>
<evidence type="ECO:0000256" key="5">
    <source>
        <dbReference type="ARBA" id="ARBA00022946"/>
    </source>
</evidence>
<evidence type="ECO:0000256" key="4">
    <source>
        <dbReference type="ARBA" id="ARBA00022679"/>
    </source>
</evidence>
<sequence length="668" mass="71493">MSVAVLRVRAMELLARPAAAASSSCARPSLQLPAPGTSRPRRPGFPTLRAAAAAAAAIAAEPQSNEQQNIIMETEVFACPVCYEPLMRKGPPGINLPAIYRSGFKCSKCNKSFTSKDIFLDLTVTAGTKEYSEQKPARTELFRSPLVSFLYERGWRQNFNRSGFPGLDEEFQMAQDYFQPIAGGILLDVSCGSGLFTRKFAKSGTYSAVIALDFSENMLRQCYEFIKQDDSLLNVNLALVRADISRLPFASCSVDAIHAGAAIHCWPSPSNAVAEISRVLRPGGVFVGTTFLSSPRNNPFSVEALRPLRQIVGPVNTSYNYFTEGELEDLCKSCGLVNYSSNVQSCGVRHDDDRAGGGAHAAEGPPGRAQSAGFSAAPVFAFAALCVACAVLYDGQGKLSGSTAATLDYVVGQADGAAATMRNFTALLEAAKTAGGGVASLPPDVARGVDDVARRVDAAADATAARAASNSRRIRTSLDAIRKVLIGVAAVMLALVLVGFAFSLTGKKSLVSTPYSADLSDRPCAVGEVWQRYVCRAAAGSGREEVCSTAGRLTPAMYSQMVAVAGLSDGLRRQSPALADVASCVTVRRAFRTVGQRGCPPLRRDSRRVYQALLAASAAGMLAAAAWLVHSRERRRRRDSERFKVSPYRLPIEDKVLLNSPRRPYRRV</sequence>
<dbReference type="FunFam" id="3.40.50.150:FF:000144">
    <property type="entry name" value="Putative methyltransferase, chloroplastic"/>
    <property type="match status" value="1"/>
</dbReference>
<keyword evidence="5" id="KW-0809">Transit peptide</keyword>
<organism evidence="9">
    <name type="scientific">Zea mays</name>
    <name type="common">Maize</name>
    <dbReference type="NCBI Taxonomy" id="4577"/>
    <lineage>
        <taxon>Eukaryota</taxon>
        <taxon>Viridiplantae</taxon>
        <taxon>Streptophyta</taxon>
        <taxon>Embryophyta</taxon>
        <taxon>Tracheophyta</taxon>
        <taxon>Spermatophyta</taxon>
        <taxon>Magnoliopsida</taxon>
        <taxon>Liliopsida</taxon>
        <taxon>Poales</taxon>
        <taxon>Poaceae</taxon>
        <taxon>PACMAD clade</taxon>
        <taxon>Panicoideae</taxon>
        <taxon>Andropogonodae</taxon>
        <taxon>Andropogoneae</taxon>
        <taxon>Tripsacinae</taxon>
        <taxon>Zea</taxon>
    </lineage>
</organism>
<dbReference type="GO" id="GO:0008757">
    <property type="term" value="F:S-adenosylmethionine-dependent methyltransferase activity"/>
    <property type="evidence" value="ECO:0007669"/>
    <property type="project" value="InterPro"/>
</dbReference>